<proteinExistence type="inferred from homology"/>
<feature type="domain" description="Peptidase S11 D-alanyl-D-alanine carboxypeptidase A N-terminal" evidence="9">
    <location>
        <begin position="69"/>
        <end position="308"/>
    </location>
</feature>
<evidence type="ECO:0000256" key="4">
    <source>
        <dbReference type="ARBA" id="ARBA00022960"/>
    </source>
</evidence>
<dbReference type="InterPro" id="IPR018044">
    <property type="entry name" value="Peptidase_S11"/>
</dbReference>
<feature type="signal peptide" evidence="8">
    <location>
        <begin position="1"/>
        <end position="22"/>
    </location>
</feature>
<keyword evidence="3" id="KW-0378">Hydrolase</keyword>
<dbReference type="InterPro" id="IPR012338">
    <property type="entry name" value="Beta-lactam/transpept-like"/>
</dbReference>
<dbReference type="PANTHER" id="PTHR21581:SF6">
    <property type="entry name" value="TRAFFICKING PROTEIN PARTICLE COMPLEX SUBUNIT 12"/>
    <property type="match status" value="1"/>
</dbReference>
<evidence type="ECO:0000313" key="11">
    <source>
        <dbReference type="Proteomes" id="UP000637513"/>
    </source>
</evidence>
<keyword evidence="10" id="KW-0645">Protease</keyword>
<dbReference type="Gene3D" id="3.40.710.10">
    <property type="entry name" value="DD-peptidase/beta-lactamase superfamily"/>
    <property type="match status" value="1"/>
</dbReference>
<accession>A0ABR7MXD4</accession>
<evidence type="ECO:0000259" key="9">
    <source>
        <dbReference type="Pfam" id="PF00768"/>
    </source>
</evidence>
<evidence type="ECO:0000256" key="6">
    <source>
        <dbReference type="ARBA" id="ARBA00023316"/>
    </source>
</evidence>
<dbReference type="Pfam" id="PF00768">
    <property type="entry name" value="Peptidase_S11"/>
    <property type="match status" value="1"/>
</dbReference>
<dbReference type="PROSITE" id="PS51257">
    <property type="entry name" value="PROKAR_LIPOPROTEIN"/>
    <property type="match status" value="1"/>
</dbReference>
<keyword evidence="4" id="KW-0133">Cell shape</keyword>
<evidence type="ECO:0000256" key="5">
    <source>
        <dbReference type="ARBA" id="ARBA00022984"/>
    </source>
</evidence>
<keyword evidence="6" id="KW-0961">Cell wall biogenesis/degradation</keyword>
<sequence>MNKKIQILTLGAVMLVSSCFMTGCSSKKNELMNYRVKASGTAMQITNDTTQDYLSKDICVIPKKGQTKKQDAVMTAGASLMVNDTDGKMLYSHNIYKKLYPASITKIVTAFVALKYGNLNDTVTISHSAANITEYGAKLCGFKEGDRIALKDLLYSFLIYSGNDAGVAIAEHIAGDTKSFAVMMNREMKNIGAKHTHFVNPHGLHNNKHYTTAYDLYLVFHHLAKNRTFMDIVSRSNYTAKYVDATGKSKSLYFTSTDRYLLGTAKAPTGITVIGGKTGTTNNAGSCLILYSKGKKNKDYISVVLKAAGPYALYGQMNHLLDYGTK</sequence>
<dbReference type="GO" id="GO:0004180">
    <property type="term" value="F:carboxypeptidase activity"/>
    <property type="evidence" value="ECO:0007669"/>
    <property type="project" value="UniProtKB-KW"/>
</dbReference>
<evidence type="ECO:0000256" key="7">
    <source>
        <dbReference type="RuleBase" id="RU004016"/>
    </source>
</evidence>
<comment type="caution">
    <text evidence="10">The sequence shown here is derived from an EMBL/GenBank/DDBJ whole genome shotgun (WGS) entry which is preliminary data.</text>
</comment>
<organism evidence="10 11">
    <name type="scientific">Jutongia hominis</name>
    <dbReference type="NCBI Taxonomy" id="2763664"/>
    <lineage>
        <taxon>Bacteria</taxon>
        <taxon>Bacillati</taxon>
        <taxon>Bacillota</taxon>
        <taxon>Clostridia</taxon>
        <taxon>Lachnospirales</taxon>
        <taxon>Lachnospiraceae</taxon>
        <taxon>Jutongia</taxon>
    </lineage>
</organism>
<evidence type="ECO:0000256" key="1">
    <source>
        <dbReference type="ARBA" id="ARBA00007164"/>
    </source>
</evidence>
<keyword evidence="2 8" id="KW-0732">Signal</keyword>
<gene>
    <name evidence="10" type="ORF">H8700_08995</name>
</gene>
<dbReference type="Proteomes" id="UP000637513">
    <property type="component" value="Unassembled WGS sequence"/>
</dbReference>
<evidence type="ECO:0000313" key="10">
    <source>
        <dbReference type="EMBL" id="MBC8557843.1"/>
    </source>
</evidence>
<evidence type="ECO:0000256" key="8">
    <source>
        <dbReference type="SAM" id="SignalP"/>
    </source>
</evidence>
<reference evidence="10 11" key="1">
    <citation type="submission" date="2020-08" db="EMBL/GenBank/DDBJ databases">
        <title>Genome public.</title>
        <authorList>
            <person name="Liu C."/>
            <person name="Sun Q."/>
        </authorList>
    </citation>
    <scope>NUCLEOTIDE SEQUENCE [LARGE SCALE GENOMIC DNA]</scope>
    <source>
        <strain evidence="10 11">BX3</strain>
    </source>
</reference>
<protein>
    <submittedName>
        <fullName evidence="10">D-alanyl-D-alanine carboxypeptidase</fullName>
    </submittedName>
</protein>
<name>A0ABR7MXD4_9FIRM</name>
<dbReference type="PRINTS" id="PR00725">
    <property type="entry name" value="DADACBPTASE1"/>
</dbReference>
<dbReference type="SUPFAM" id="SSF56601">
    <property type="entry name" value="beta-lactamase/transpeptidase-like"/>
    <property type="match status" value="1"/>
</dbReference>
<evidence type="ECO:0000256" key="2">
    <source>
        <dbReference type="ARBA" id="ARBA00022729"/>
    </source>
</evidence>
<keyword evidence="10" id="KW-0121">Carboxypeptidase</keyword>
<keyword evidence="5" id="KW-0573">Peptidoglycan synthesis</keyword>
<evidence type="ECO:0000256" key="3">
    <source>
        <dbReference type="ARBA" id="ARBA00022801"/>
    </source>
</evidence>
<feature type="chain" id="PRO_5047405796" evidence="8">
    <location>
        <begin position="23"/>
        <end position="326"/>
    </location>
</feature>
<comment type="similarity">
    <text evidence="1 7">Belongs to the peptidase S11 family.</text>
</comment>
<dbReference type="EMBL" id="JACRSW010000032">
    <property type="protein sequence ID" value="MBC8557843.1"/>
    <property type="molecule type" value="Genomic_DNA"/>
</dbReference>
<dbReference type="PANTHER" id="PTHR21581">
    <property type="entry name" value="D-ALANYL-D-ALANINE CARBOXYPEPTIDASE"/>
    <property type="match status" value="1"/>
</dbReference>
<keyword evidence="11" id="KW-1185">Reference proteome</keyword>
<dbReference type="RefSeq" id="WP_249305251.1">
    <property type="nucleotide sequence ID" value="NZ_JACRSW010000032.1"/>
</dbReference>
<dbReference type="InterPro" id="IPR001967">
    <property type="entry name" value="Peptidase_S11_N"/>
</dbReference>